<evidence type="ECO:0000313" key="2">
    <source>
        <dbReference type="Proteomes" id="UP000266673"/>
    </source>
</evidence>
<dbReference type="Proteomes" id="UP000266673">
    <property type="component" value="Unassembled WGS sequence"/>
</dbReference>
<sequence length="89" mass="10474">MALIFYISFFLKKQNKTNLPIKLDGHHRSKSLYVATIQGREELKNGEFSYEEAIKVAKQIMFENSNRLYKLKLTLKQIDNEEYKDVSGE</sequence>
<gene>
    <name evidence="1" type="ORF">C2G38_2212060</name>
</gene>
<dbReference type="STRING" id="44941.A0A397ULN5"/>
<name>A0A397ULN5_9GLOM</name>
<reference evidence="1 2" key="1">
    <citation type="submission" date="2018-06" db="EMBL/GenBank/DDBJ databases">
        <title>Comparative genomics reveals the genomic features of Rhizophagus irregularis, R. cerebriforme, R. diaphanum and Gigaspora rosea, and their symbiotic lifestyle signature.</title>
        <authorList>
            <person name="Morin E."/>
            <person name="San Clemente H."/>
            <person name="Chen E.C.H."/>
            <person name="De La Providencia I."/>
            <person name="Hainaut M."/>
            <person name="Kuo A."/>
            <person name="Kohler A."/>
            <person name="Murat C."/>
            <person name="Tang N."/>
            <person name="Roy S."/>
            <person name="Loubradou J."/>
            <person name="Henrissat B."/>
            <person name="Grigoriev I.V."/>
            <person name="Corradi N."/>
            <person name="Roux C."/>
            <person name="Martin F.M."/>
        </authorList>
    </citation>
    <scope>NUCLEOTIDE SEQUENCE [LARGE SCALE GENOMIC DNA]</scope>
    <source>
        <strain evidence="1 2">DAOM 194757</strain>
    </source>
</reference>
<dbReference type="EMBL" id="QKWP01001529">
    <property type="protein sequence ID" value="RIB08283.1"/>
    <property type="molecule type" value="Genomic_DNA"/>
</dbReference>
<proteinExistence type="predicted"/>
<comment type="caution">
    <text evidence="1">The sequence shown here is derived from an EMBL/GenBank/DDBJ whole genome shotgun (WGS) entry which is preliminary data.</text>
</comment>
<organism evidence="1 2">
    <name type="scientific">Gigaspora rosea</name>
    <dbReference type="NCBI Taxonomy" id="44941"/>
    <lineage>
        <taxon>Eukaryota</taxon>
        <taxon>Fungi</taxon>
        <taxon>Fungi incertae sedis</taxon>
        <taxon>Mucoromycota</taxon>
        <taxon>Glomeromycotina</taxon>
        <taxon>Glomeromycetes</taxon>
        <taxon>Diversisporales</taxon>
        <taxon>Gigasporaceae</taxon>
        <taxon>Gigaspora</taxon>
    </lineage>
</organism>
<dbReference type="AlphaFoldDB" id="A0A397ULN5"/>
<accession>A0A397ULN5</accession>
<dbReference type="Gene3D" id="3.20.20.140">
    <property type="entry name" value="Metal-dependent hydrolases"/>
    <property type="match status" value="1"/>
</dbReference>
<protein>
    <submittedName>
        <fullName evidence="1">Uncharacterized protein</fullName>
    </submittedName>
</protein>
<keyword evidence="2" id="KW-1185">Reference proteome</keyword>
<evidence type="ECO:0000313" key="1">
    <source>
        <dbReference type="EMBL" id="RIB08283.1"/>
    </source>
</evidence>
<dbReference type="OrthoDB" id="3364440at2759"/>